<evidence type="ECO:0000313" key="2">
    <source>
        <dbReference type="Proteomes" id="UP000265180"/>
    </source>
</evidence>
<reference evidence="1" key="3">
    <citation type="submission" date="2025-08" db="UniProtKB">
        <authorList>
            <consortium name="Ensembl"/>
        </authorList>
    </citation>
    <scope>IDENTIFICATION</scope>
    <source>
        <strain evidence="1">HNI</strain>
    </source>
</reference>
<dbReference type="Proteomes" id="UP000265180">
    <property type="component" value="Chromosome 5"/>
</dbReference>
<evidence type="ECO:0000313" key="1">
    <source>
        <dbReference type="Ensembl" id="ENSORLP00020005972.1"/>
    </source>
</evidence>
<protein>
    <submittedName>
        <fullName evidence="1">Uncharacterized protein</fullName>
    </submittedName>
</protein>
<dbReference type="AlphaFoldDB" id="A0A3P9KBP0"/>
<reference evidence="1 2" key="2">
    <citation type="submission" date="2017-04" db="EMBL/GenBank/DDBJ databases">
        <title>CpG methylation of centromeres and impact of large insertions on vertebrate speciation.</title>
        <authorList>
            <person name="Ichikawa K."/>
            <person name="Yoshimura J."/>
            <person name="Morishita S."/>
        </authorList>
    </citation>
    <scope>NUCLEOTIDE SEQUENCE</scope>
    <source>
        <strain evidence="1 2">HNI</strain>
    </source>
</reference>
<name>A0A3P9KBP0_ORYLA</name>
<accession>A0A3P9KBP0</accession>
<sequence length="63" mass="7209">MDNNVPRHVGVPCMVWPAMSSDLNPREDVLDHDLAEQHMALVEEWYIAELNSTRRKSADGECE</sequence>
<dbReference type="Ensembl" id="ENSORLT00020005374.1">
    <property type="protein sequence ID" value="ENSORLP00020005972.1"/>
    <property type="gene ID" value="ENSORLG00020006800.1"/>
</dbReference>
<organism evidence="1 2">
    <name type="scientific">Oryzias latipes</name>
    <name type="common">Japanese rice fish</name>
    <name type="synonym">Japanese killifish</name>
    <dbReference type="NCBI Taxonomy" id="8090"/>
    <lineage>
        <taxon>Eukaryota</taxon>
        <taxon>Metazoa</taxon>
        <taxon>Chordata</taxon>
        <taxon>Craniata</taxon>
        <taxon>Vertebrata</taxon>
        <taxon>Euteleostomi</taxon>
        <taxon>Actinopterygii</taxon>
        <taxon>Neopterygii</taxon>
        <taxon>Teleostei</taxon>
        <taxon>Neoteleostei</taxon>
        <taxon>Acanthomorphata</taxon>
        <taxon>Ovalentaria</taxon>
        <taxon>Atherinomorphae</taxon>
        <taxon>Beloniformes</taxon>
        <taxon>Adrianichthyidae</taxon>
        <taxon>Oryziinae</taxon>
        <taxon>Oryzias</taxon>
    </lineage>
</organism>
<reference evidence="1" key="4">
    <citation type="submission" date="2025-09" db="UniProtKB">
        <authorList>
            <consortium name="Ensembl"/>
        </authorList>
    </citation>
    <scope>IDENTIFICATION</scope>
    <source>
        <strain evidence="1">HNI</strain>
    </source>
</reference>
<reference key="1">
    <citation type="journal article" date="2007" name="Nature">
        <title>The medaka draft genome and insights into vertebrate genome evolution.</title>
        <authorList>
            <person name="Kasahara M."/>
            <person name="Naruse K."/>
            <person name="Sasaki S."/>
            <person name="Nakatani Y."/>
            <person name="Qu W."/>
            <person name="Ahsan B."/>
            <person name="Yamada T."/>
            <person name="Nagayasu Y."/>
            <person name="Doi K."/>
            <person name="Kasai Y."/>
            <person name="Jindo T."/>
            <person name="Kobayashi D."/>
            <person name="Shimada A."/>
            <person name="Toyoda A."/>
            <person name="Kuroki Y."/>
            <person name="Fujiyama A."/>
            <person name="Sasaki T."/>
            <person name="Shimizu A."/>
            <person name="Asakawa S."/>
            <person name="Shimizu N."/>
            <person name="Hashimoto S."/>
            <person name="Yang J."/>
            <person name="Lee Y."/>
            <person name="Matsushima K."/>
            <person name="Sugano S."/>
            <person name="Sakaizumi M."/>
            <person name="Narita T."/>
            <person name="Ohishi K."/>
            <person name="Haga S."/>
            <person name="Ohta F."/>
            <person name="Nomoto H."/>
            <person name="Nogata K."/>
            <person name="Morishita T."/>
            <person name="Endo T."/>
            <person name="Shin-I T."/>
            <person name="Takeda H."/>
            <person name="Morishita S."/>
            <person name="Kohara Y."/>
        </authorList>
    </citation>
    <scope>NUCLEOTIDE SEQUENCE [LARGE SCALE GENOMIC DNA]</scope>
    <source>
        <strain>Hd-rR</strain>
    </source>
</reference>
<proteinExistence type="predicted"/>